<keyword evidence="1" id="KW-0732">Signal</keyword>
<dbReference type="InterPro" id="IPR016047">
    <property type="entry name" value="M23ase_b-sheet_dom"/>
</dbReference>
<evidence type="ECO:0000313" key="3">
    <source>
        <dbReference type="EMBL" id="GCC52944.1"/>
    </source>
</evidence>
<feature type="chain" id="PRO_5019240545" description="M23ase beta-sheet core domain-containing protein" evidence="1">
    <location>
        <begin position="20"/>
        <end position="264"/>
    </location>
</feature>
<feature type="domain" description="M23ase beta-sheet core" evidence="2">
    <location>
        <begin position="139"/>
        <end position="234"/>
    </location>
</feature>
<evidence type="ECO:0000313" key="4">
    <source>
        <dbReference type="Proteomes" id="UP000288227"/>
    </source>
</evidence>
<dbReference type="PANTHER" id="PTHR21666">
    <property type="entry name" value="PEPTIDASE-RELATED"/>
    <property type="match status" value="1"/>
</dbReference>
<evidence type="ECO:0000259" key="2">
    <source>
        <dbReference type="Pfam" id="PF01551"/>
    </source>
</evidence>
<accession>A0A401UDI6</accession>
<proteinExistence type="predicted"/>
<evidence type="ECO:0000256" key="1">
    <source>
        <dbReference type="SAM" id="SignalP"/>
    </source>
</evidence>
<dbReference type="PANTHER" id="PTHR21666:SF270">
    <property type="entry name" value="MUREIN HYDROLASE ACTIVATOR ENVC"/>
    <property type="match status" value="1"/>
</dbReference>
<dbReference type="InterPro" id="IPR011055">
    <property type="entry name" value="Dup_hybrid_motif"/>
</dbReference>
<sequence length="264" mass="29899">MKYLIFLIVLLPISLAAQDVEVFSEKTDTTINFYARSPYHCHYTVEVKFEVFNNMESSIPLPARLIIEPLATKQFLMAIKRKANAKSWGYKFQYRFDQGNLISTKHEDNYPYLLPYTSSRQHKLMQGYFGKFSHMETHSLDFEMPEGTSIVAAREGIVIKTKQDSNRGGASRDFIDQGNFVLIYHSDGTFGNYFHLKQNGVRVEVGQQVKKGDLIGLSGNTGWSSAPHLHFEVLLPGNGAKLTVPTKFLLANGKIEELKEGSSY</sequence>
<name>A0A401UDI6_9BACT</name>
<dbReference type="CDD" id="cd12797">
    <property type="entry name" value="M23_peptidase"/>
    <property type="match status" value="1"/>
</dbReference>
<protein>
    <recommendedName>
        <fullName evidence="2">M23ase beta-sheet core domain-containing protein</fullName>
    </recommendedName>
</protein>
<dbReference type="OrthoDB" id="9809488at2"/>
<dbReference type="AlphaFoldDB" id="A0A401UDI6"/>
<dbReference type="Proteomes" id="UP000288227">
    <property type="component" value="Unassembled WGS sequence"/>
</dbReference>
<keyword evidence="4" id="KW-1185">Reference proteome</keyword>
<dbReference type="Gene3D" id="2.70.70.10">
    <property type="entry name" value="Glucose Permease (Domain IIA)"/>
    <property type="match status" value="1"/>
</dbReference>
<reference evidence="3 4" key="1">
    <citation type="submission" date="2018-11" db="EMBL/GenBank/DDBJ databases">
        <title>Chryseotalea sanarue gen. nov., sp., nov., a member of the family Cytophagaceae, isolated from a brackish lake in Hamamatsu Japan.</title>
        <authorList>
            <person name="Maejima Y."/>
            <person name="Iino T."/>
            <person name="Muraguchi Y."/>
            <person name="Fukuda K."/>
            <person name="Ohkuma M."/>
            <person name="Moriuchi R."/>
            <person name="Dohra H."/>
            <person name="Kimbara K."/>
            <person name="Shintani M."/>
        </authorList>
    </citation>
    <scope>NUCLEOTIDE SEQUENCE [LARGE SCALE GENOMIC DNA]</scope>
    <source>
        <strain evidence="3 4">Ys</strain>
    </source>
</reference>
<dbReference type="RefSeq" id="WP_127123596.1">
    <property type="nucleotide sequence ID" value="NZ_BHXQ01000006.1"/>
</dbReference>
<feature type="signal peptide" evidence="1">
    <location>
        <begin position="1"/>
        <end position="19"/>
    </location>
</feature>
<gene>
    <name evidence="3" type="ORF">SanaruYs_31850</name>
</gene>
<dbReference type="EMBL" id="BHXQ01000006">
    <property type="protein sequence ID" value="GCC52944.1"/>
    <property type="molecule type" value="Genomic_DNA"/>
</dbReference>
<dbReference type="Pfam" id="PF01551">
    <property type="entry name" value="Peptidase_M23"/>
    <property type="match status" value="1"/>
</dbReference>
<dbReference type="InterPro" id="IPR050570">
    <property type="entry name" value="Cell_wall_metabolism_enzyme"/>
</dbReference>
<organism evidence="3 4">
    <name type="scientific">Chryseotalea sanaruensis</name>
    <dbReference type="NCBI Taxonomy" id="2482724"/>
    <lineage>
        <taxon>Bacteria</taxon>
        <taxon>Pseudomonadati</taxon>
        <taxon>Bacteroidota</taxon>
        <taxon>Cytophagia</taxon>
        <taxon>Cytophagales</taxon>
        <taxon>Chryseotaleaceae</taxon>
        <taxon>Chryseotalea</taxon>
    </lineage>
</organism>
<comment type="caution">
    <text evidence="3">The sequence shown here is derived from an EMBL/GenBank/DDBJ whole genome shotgun (WGS) entry which is preliminary data.</text>
</comment>
<dbReference type="SUPFAM" id="SSF51261">
    <property type="entry name" value="Duplicated hybrid motif"/>
    <property type="match status" value="1"/>
</dbReference>
<dbReference type="GO" id="GO:0004222">
    <property type="term" value="F:metalloendopeptidase activity"/>
    <property type="evidence" value="ECO:0007669"/>
    <property type="project" value="TreeGrafter"/>
</dbReference>